<dbReference type="AlphaFoldDB" id="A0A9P6CBV6"/>
<feature type="compositionally biased region" description="Low complexity" evidence="1">
    <location>
        <begin position="39"/>
        <end position="57"/>
    </location>
</feature>
<dbReference type="OrthoDB" id="3067719at2759"/>
<feature type="compositionally biased region" description="Basic and acidic residues" evidence="1">
    <location>
        <begin position="306"/>
        <end position="331"/>
    </location>
</feature>
<sequence length="515" mass="57103">MSPPRNSRSPKFNSRSKITSPHTSPSTPSPSSSRHRHSQSLQSLQSIRSLQSIQSSPRKPPRPLLERLLSPLALSPMPSSLHSPLTTLTFESQQMQSPLPASPHKESRSERLLREALIKDDLALSQTPTPMAAQEPTLMLLGLPSPPLTRPTHRRRHSHIPVASRAVVGDVLTKVGYGYGYGAEGNGYGERRSDQKRGGRASELRDRGHDGEFRQQGYEQPLSSSPSSSSIASSLYPHSQHSYSTHHHTHSLSTPQSPKLVYGGDAEMMYPSPTPSFPPYSAFPRRTEPTLPSSEVRPHRGYSTPDVRRKVSTDPRRVDSSPNPRRGDFSRPDSPSPHPRHATRQTSTSTSTSPSPYTRQQQAPNTSSPYRPRSPALYQSSTRPHSPSPSRMHPQTPTQDQTQRSQKRQSLPANIHSALPTTPFASNQAQVQTTPGIPLPMTPHEKALRARLERVLYGNGGATLSSPDSGKIRRDNEVRPGKRERCGSNEVRDETGGWPWRERERDMVGVRFVLP</sequence>
<dbReference type="Proteomes" id="UP000807353">
    <property type="component" value="Unassembled WGS sequence"/>
</dbReference>
<feature type="compositionally biased region" description="Low complexity" evidence="1">
    <location>
        <begin position="66"/>
        <end position="89"/>
    </location>
</feature>
<feature type="region of interest" description="Disordered" evidence="1">
    <location>
        <begin position="1"/>
        <end position="108"/>
    </location>
</feature>
<feature type="compositionally biased region" description="Low complexity" evidence="1">
    <location>
        <begin position="344"/>
        <end position="362"/>
    </location>
</feature>
<feature type="compositionally biased region" description="Low complexity" evidence="1">
    <location>
        <begin position="223"/>
        <end position="243"/>
    </location>
</feature>
<feature type="compositionally biased region" description="Basic and acidic residues" evidence="1">
    <location>
        <begin position="470"/>
        <end position="496"/>
    </location>
</feature>
<comment type="caution">
    <text evidence="2">The sequence shown here is derived from an EMBL/GenBank/DDBJ whole genome shotgun (WGS) entry which is preliminary data.</text>
</comment>
<evidence type="ECO:0000313" key="3">
    <source>
        <dbReference type="Proteomes" id="UP000807353"/>
    </source>
</evidence>
<protein>
    <submittedName>
        <fullName evidence="2">Uncharacterized protein</fullName>
    </submittedName>
</protein>
<feature type="compositionally biased region" description="Polar residues" evidence="1">
    <location>
        <begin position="395"/>
        <end position="412"/>
    </location>
</feature>
<feature type="compositionally biased region" description="Low complexity" evidence="1">
    <location>
        <begin position="18"/>
        <end position="32"/>
    </location>
</feature>
<keyword evidence="3" id="KW-1185">Reference proteome</keyword>
<feature type="compositionally biased region" description="Basic and acidic residues" evidence="1">
    <location>
        <begin position="189"/>
        <end position="213"/>
    </location>
</feature>
<name>A0A9P6CBV6_9AGAR</name>
<feature type="compositionally biased region" description="Low complexity" evidence="1">
    <location>
        <begin position="380"/>
        <end position="394"/>
    </location>
</feature>
<dbReference type="EMBL" id="MU150687">
    <property type="protein sequence ID" value="KAF9455423.1"/>
    <property type="molecule type" value="Genomic_DNA"/>
</dbReference>
<feature type="region of interest" description="Disordered" evidence="1">
    <location>
        <begin position="182"/>
        <end position="441"/>
    </location>
</feature>
<evidence type="ECO:0000313" key="2">
    <source>
        <dbReference type="EMBL" id="KAF9455423.1"/>
    </source>
</evidence>
<gene>
    <name evidence="2" type="ORF">BDZ94DRAFT_1316247</name>
</gene>
<proteinExistence type="predicted"/>
<feature type="compositionally biased region" description="Polar residues" evidence="1">
    <location>
        <begin position="1"/>
        <end position="17"/>
    </location>
</feature>
<accession>A0A9P6CBV6</accession>
<feature type="region of interest" description="Disordered" evidence="1">
    <location>
        <begin position="460"/>
        <end position="496"/>
    </location>
</feature>
<feature type="compositionally biased region" description="Polar residues" evidence="1">
    <location>
        <begin position="90"/>
        <end position="99"/>
    </location>
</feature>
<evidence type="ECO:0000256" key="1">
    <source>
        <dbReference type="SAM" id="MobiDB-lite"/>
    </source>
</evidence>
<organism evidence="2 3">
    <name type="scientific">Collybia nuda</name>
    <dbReference type="NCBI Taxonomy" id="64659"/>
    <lineage>
        <taxon>Eukaryota</taxon>
        <taxon>Fungi</taxon>
        <taxon>Dikarya</taxon>
        <taxon>Basidiomycota</taxon>
        <taxon>Agaricomycotina</taxon>
        <taxon>Agaricomycetes</taxon>
        <taxon>Agaricomycetidae</taxon>
        <taxon>Agaricales</taxon>
        <taxon>Tricholomatineae</taxon>
        <taxon>Clitocybaceae</taxon>
        <taxon>Collybia</taxon>
    </lineage>
</organism>
<reference evidence="2" key="1">
    <citation type="submission" date="2020-11" db="EMBL/GenBank/DDBJ databases">
        <authorList>
            <consortium name="DOE Joint Genome Institute"/>
            <person name="Ahrendt S."/>
            <person name="Riley R."/>
            <person name="Andreopoulos W."/>
            <person name="Labutti K."/>
            <person name="Pangilinan J."/>
            <person name="Ruiz-Duenas F.J."/>
            <person name="Barrasa J.M."/>
            <person name="Sanchez-Garcia M."/>
            <person name="Camarero S."/>
            <person name="Miyauchi S."/>
            <person name="Serrano A."/>
            <person name="Linde D."/>
            <person name="Babiker R."/>
            <person name="Drula E."/>
            <person name="Ayuso-Fernandez I."/>
            <person name="Pacheco R."/>
            <person name="Padilla G."/>
            <person name="Ferreira P."/>
            <person name="Barriuso J."/>
            <person name="Kellner H."/>
            <person name="Castanera R."/>
            <person name="Alfaro M."/>
            <person name="Ramirez L."/>
            <person name="Pisabarro A.G."/>
            <person name="Kuo A."/>
            <person name="Tritt A."/>
            <person name="Lipzen A."/>
            <person name="He G."/>
            <person name="Yan M."/>
            <person name="Ng V."/>
            <person name="Cullen D."/>
            <person name="Martin F."/>
            <person name="Rosso M.-N."/>
            <person name="Henrissat B."/>
            <person name="Hibbett D."/>
            <person name="Martinez A.T."/>
            <person name="Grigoriev I.V."/>
        </authorList>
    </citation>
    <scope>NUCLEOTIDE SEQUENCE</scope>
    <source>
        <strain evidence="2">CBS 247.69</strain>
    </source>
</reference>
<feature type="compositionally biased region" description="Polar residues" evidence="1">
    <location>
        <begin position="419"/>
        <end position="435"/>
    </location>
</feature>